<dbReference type="SMART" id="SM00382">
    <property type="entry name" value="AAA"/>
    <property type="match status" value="1"/>
</dbReference>
<evidence type="ECO:0000256" key="2">
    <source>
        <dbReference type="SAM" id="Coils"/>
    </source>
</evidence>
<dbReference type="EMBL" id="CP039393">
    <property type="protein sequence ID" value="QCD35730.1"/>
    <property type="molecule type" value="Genomic_DNA"/>
</dbReference>
<feature type="domain" description="AAA+ ATPase" evidence="4">
    <location>
        <begin position="28"/>
        <end position="262"/>
    </location>
</feature>
<dbReference type="KEGG" id="mgod:E7746_07425"/>
<organism evidence="5 6">
    <name type="scientific">Muribaculum gordoncarteri</name>
    <dbReference type="NCBI Taxonomy" id="2530390"/>
    <lineage>
        <taxon>Bacteria</taxon>
        <taxon>Pseudomonadati</taxon>
        <taxon>Bacteroidota</taxon>
        <taxon>Bacteroidia</taxon>
        <taxon>Bacteroidales</taxon>
        <taxon>Muribaculaceae</taxon>
        <taxon>Muribaculum</taxon>
    </lineage>
</organism>
<dbReference type="OrthoDB" id="9763659at2"/>
<dbReference type="GO" id="GO:0000723">
    <property type="term" value="P:telomere maintenance"/>
    <property type="evidence" value="ECO:0007669"/>
    <property type="project" value="InterPro"/>
</dbReference>
<dbReference type="InterPro" id="IPR003593">
    <property type="entry name" value="AAA+_ATPase"/>
</dbReference>
<dbReference type="GO" id="GO:0003678">
    <property type="term" value="F:DNA helicase activity"/>
    <property type="evidence" value="ECO:0007669"/>
    <property type="project" value="InterPro"/>
</dbReference>
<dbReference type="InterPro" id="IPR010285">
    <property type="entry name" value="DNA_helicase_pif1-like_DEAD"/>
</dbReference>
<proteinExistence type="predicted"/>
<name>A0A4P7VIQ5_9BACT</name>
<dbReference type="Gene3D" id="3.40.50.300">
    <property type="entry name" value="P-loop containing nucleotide triphosphate hydrolases"/>
    <property type="match status" value="2"/>
</dbReference>
<dbReference type="GO" id="GO:0006281">
    <property type="term" value="P:DNA repair"/>
    <property type="evidence" value="ECO:0007669"/>
    <property type="project" value="InterPro"/>
</dbReference>
<gene>
    <name evidence="5" type="ORF">E7746_07425</name>
</gene>
<dbReference type="CDD" id="cd18809">
    <property type="entry name" value="SF1_C_RecD"/>
    <property type="match status" value="1"/>
</dbReference>
<evidence type="ECO:0000313" key="6">
    <source>
        <dbReference type="Proteomes" id="UP000297031"/>
    </source>
</evidence>
<dbReference type="Gene3D" id="1.25.40.10">
    <property type="entry name" value="Tetratricopeptide repeat domain"/>
    <property type="match status" value="1"/>
</dbReference>
<dbReference type="Proteomes" id="UP000297031">
    <property type="component" value="Chromosome"/>
</dbReference>
<dbReference type="InterPro" id="IPR027417">
    <property type="entry name" value="P-loop_NTPase"/>
</dbReference>
<evidence type="ECO:0000256" key="1">
    <source>
        <dbReference type="PROSITE-ProRule" id="PRU00339"/>
    </source>
</evidence>
<dbReference type="Pfam" id="PF13432">
    <property type="entry name" value="TPR_16"/>
    <property type="match status" value="1"/>
</dbReference>
<sequence>MARKKNNIEKIDIDNAEFQNVWKLVQFTRQSVFMTGKAGTGKSTFLKYICNNTRKKHVVLAPTGIAAVNVGGVTLHSFFKIPFKPLLPDDPEFARNRLKSRMKYSKSHQKLLKELELIIIDEISMVRADIIDFIDKVLRVYSDNPREPFGGKQLLLVGDIFQLEPVVTGDMRDLLGRYYSHPYFFCAKAFDELNVVSVELRKIYRQNDDEFIAILDRIRLGRASTDDMKLLNSRIIPASHDDDGRMVMTLATKRDMVDSINDERLRHLKTPEITYQGTITGEFPENSLPTSMALTLKVGAQVVFIKNDIDRRWVNGTLGRIYMADEDTLMVELESGEKHVLDPAIWRNIKYEYDEKSHKVIEKELGSFVQYPVKLAWALTIHKSQGLTFNDVVIDIGRGTFSGGQAYVALSRCRSLGGLSLLSTINQRDVFVNPEIITFSRSFNDKKLIDSALERAKADDLYSQALDAIERDDAASAFELFISAMRLRNEIDNTVLMRFARMKLSRLSRYRSMVADLQQQVNDDKEKFEKLALEYVSMGDECRREGFDPTPALANYDKALSLCPDCVEAMWGNGRMYVEVGNDEEAIPWFKRVYELRPDEFDAPMSLGEIYMRAGNLSEAMNWFLIALSIDDEIAVVHERLADLYESIGEENAASHHNEMAKKLRKKFKGRKPKS</sequence>
<dbReference type="RefSeq" id="WP_136410365.1">
    <property type="nucleotide sequence ID" value="NZ_CANQMU010000017.1"/>
</dbReference>
<dbReference type="InterPro" id="IPR051055">
    <property type="entry name" value="PIF1_helicase"/>
</dbReference>
<evidence type="ECO:0000259" key="4">
    <source>
        <dbReference type="SMART" id="SM00382"/>
    </source>
</evidence>
<dbReference type="FunFam" id="3.40.50.300:FF:001498">
    <property type="entry name" value="ATP-dependent DNA helicase"/>
    <property type="match status" value="1"/>
</dbReference>
<dbReference type="Pfam" id="PF05970">
    <property type="entry name" value="PIF1"/>
    <property type="match status" value="1"/>
</dbReference>
<accession>A0A4P7VIQ5</accession>
<feature type="repeat" description="TPR" evidence="1">
    <location>
        <begin position="567"/>
        <end position="600"/>
    </location>
</feature>
<feature type="region of interest" description="Disordered" evidence="3">
    <location>
        <begin position="656"/>
        <end position="675"/>
    </location>
</feature>
<dbReference type="PANTHER" id="PTHR47642">
    <property type="entry name" value="ATP-DEPENDENT DNA HELICASE"/>
    <property type="match status" value="1"/>
</dbReference>
<dbReference type="InterPro" id="IPR011990">
    <property type="entry name" value="TPR-like_helical_dom_sf"/>
</dbReference>
<dbReference type="Gene3D" id="2.30.30.940">
    <property type="match status" value="1"/>
</dbReference>
<dbReference type="SUPFAM" id="SSF48452">
    <property type="entry name" value="TPR-like"/>
    <property type="match status" value="1"/>
</dbReference>
<dbReference type="PROSITE" id="PS50005">
    <property type="entry name" value="TPR"/>
    <property type="match status" value="2"/>
</dbReference>
<feature type="repeat" description="TPR" evidence="1">
    <location>
        <begin position="601"/>
        <end position="634"/>
    </location>
</feature>
<feature type="coiled-coil region" evidence="2">
    <location>
        <begin position="507"/>
        <end position="534"/>
    </location>
</feature>
<protein>
    <submittedName>
        <fullName evidence="5">Tetratricopeptide repeat protein</fullName>
    </submittedName>
</protein>
<dbReference type="SUPFAM" id="SSF52540">
    <property type="entry name" value="P-loop containing nucleoside triphosphate hydrolases"/>
    <property type="match status" value="2"/>
</dbReference>
<keyword evidence="2" id="KW-0175">Coiled coil</keyword>
<keyword evidence="6" id="KW-1185">Reference proteome</keyword>
<feature type="compositionally biased region" description="Basic residues" evidence="3">
    <location>
        <begin position="663"/>
        <end position="675"/>
    </location>
</feature>
<evidence type="ECO:0000313" key="5">
    <source>
        <dbReference type="EMBL" id="QCD35730.1"/>
    </source>
</evidence>
<dbReference type="InterPro" id="IPR019734">
    <property type="entry name" value="TPR_rpt"/>
</dbReference>
<reference evidence="5 6" key="1">
    <citation type="submission" date="2019-02" db="EMBL/GenBank/DDBJ databases">
        <title>Isolation and identification of novel species under the genus Muribaculum.</title>
        <authorList>
            <person name="Miyake S."/>
            <person name="Ding Y."/>
            <person name="Low A."/>
            <person name="Soh M."/>
            <person name="Seedorf H."/>
        </authorList>
    </citation>
    <scope>NUCLEOTIDE SEQUENCE [LARGE SCALE GENOMIC DNA]</scope>
    <source>
        <strain evidence="5 6">TLL-A4</strain>
    </source>
</reference>
<evidence type="ECO:0000256" key="3">
    <source>
        <dbReference type="SAM" id="MobiDB-lite"/>
    </source>
</evidence>
<dbReference type="SMART" id="SM00028">
    <property type="entry name" value="TPR"/>
    <property type="match status" value="4"/>
</dbReference>
<keyword evidence="1" id="KW-0802">TPR repeat</keyword>
<dbReference type="AlphaFoldDB" id="A0A4P7VIQ5"/>